<name>X1DVI1_9ZZZZ</name>
<dbReference type="AlphaFoldDB" id="X1DVI1"/>
<sequence>MEQKILKKDEIGKLYKEFESEYNFYAPINQKGNIVFEKIENPEDIVLDYLNSKIPPKTVLFPQMEVLFEYTLDEKDVEITDRQDLDQKIMIFGIRPCDAYSFELMANFFSFHGNWEDEIYLKKKENTTLIGIGCNSPRTTCFCTSVGGNPFNKENMDVFLTDLGETYLVEGISEKGKEIVKKLSWLSDAADKDVKKSQELAKQAEESITEGIIPFHVIAGTTETTMEVSLGIYTLLGGGILGLIGGILGND</sequence>
<organism evidence="2">
    <name type="scientific">marine sediment metagenome</name>
    <dbReference type="NCBI Taxonomy" id="412755"/>
    <lineage>
        <taxon>unclassified sequences</taxon>
        <taxon>metagenomes</taxon>
        <taxon>ecological metagenomes</taxon>
    </lineage>
</organism>
<protein>
    <recommendedName>
        <fullName evidence="3">Coenzyme F420 hydrogenase/dehydrogenase beta subunit C-terminal domain-containing protein</fullName>
    </recommendedName>
</protein>
<feature type="non-terminal residue" evidence="2">
    <location>
        <position position="251"/>
    </location>
</feature>
<gene>
    <name evidence="2" type="ORF">S01H4_47578</name>
</gene>
<evidence type="ECO:0000256" key="1">
    <source>
        <dbReference type="SAM" id="Phobius"/>
    </source>
</evidence>
<accession>X1DVI1</accession>
<keyword evidence="1" id="KW-1133">Transmembrane helix</keyword>
<comment type="caution">
    <text evidence="2">The sequence shown here is derived from an EMBL/GenBank/DDBJ whole genome shotgun (WGS) entry which is preliminary data.</text>
</comment>
<dbReference type="EMBL" id="BART01026731">
    <property type="protein sequence ID" value="GAH00398.1"/>
    <property type="molecule type" value="Genomic_DNA"/>
</dbReference>
<dbReference type="PANTHER" id="PTHR40447">
    <property type="entry name" value="ANAEROBIC SULFITE REDUCTASE SUBUNIT A"/>
    <property type="match status" value="1"/>
</dbReference>
<keyword evidence="1" id="KW-0472">Membrane</keyword>
<dbReference type="PANTHER" id="PTHR40447:SF1">
    <property type="entry name" value="ANAEROBIC SULFITE REDUCTASE SUBUNIT A"/>
    <property type="match status" value="1"/>
</dbReference>
<keyword evidence="1" id="KW-0812">Transmembrane</keyword>
<reference evidence="2" key="1">
    <citation type="journal article" date="2014" name="Front. Microbiol.">
        <title>High frequency of phylogenetically diverse reductive dehalogenase-homologous genes in deep subseafloor sedimentary metagenomes.</title>
        <authorList>
            <person name="Kawai M."/>
            <person name="Futagami T."/>
            <person name="Toyoda A."/>
            <person name="Takaki Y."/>
            <person name="Nishi S."/>
            <person name="Hori S."/>
            <person name="Arai W."/>
            <person name="Tsubouchi T."/>
            <person name="Morono Y."/>
            <person name="Uchiyama I."/>
            <person name="Ito T."/>
            <person name="Fujiyama A."/>
            <person name="Inagaki F."/>
            <person name="Takami H."/>
        </authorList>
    </citation>
    <scope>NUCLEOTIDE SEQUENCE</scope>
    <source>
        <strain evidence="2">Expedition CK06-06</strain>
    </source>
</reference>
<evidence type="ECO:0000313" key="2">
    <source>
        <dbReference type="EMBL" id="GAH00398.1"/>
    </source>
</evidence>
<proteinExistence type="predicted"/>
<feature type="transmembrane region" description="Helical" evidence="1">
    <location>
        <begin position="230"/>
        <end position="249"/>
    </location>
</feature>
<evidence type="ECO:0008006" key="3">
    <source>
        <dbReference type="Google" id="ProtNLM"/>
    </source>
</evidence>